<dbReference type="EMBL" id="DXCD01000052">
    <property type="protein sequence ID" value="HIZ12672.1"/>
    <property type="molecule type" value="Genomic_DNA"/>
</dbReference>
<gene>
    <name evidence="3" type="ORF">H9817_01920</name>
</gene>
<evidence type="ECO:0000259" key="2">
    <source>
        <dbReference type="Pfam" id="PF13490"/>
    </source>
</evidence>
<keyword evidence="1" id="KW-0812">Transmembrane</keyword>
<comment type="caution">
    <text evidence="3">The sequence shown here is derived from an EMBL/GenBank/DDBJ whole genome shotgun (WGS) entry which is preliminary data.</text>
</comment>
<reference evidence="3" key="1">
    <citation type="journal article" date="2021" name="PeerJ">
        <title>Extensive microbial diversity within the chicken gut microbiome revealed by metagenomics and culture.</title>
        <authorList>
            <person name="Gilroy R."/>
            <person name="Ravi A."/>
            <person name="Getino M."/>
            <person name="Pursley I."/>
            <person name="Horton D.L."/>
            <person name="Alikhan N.F."/>
            <person name="Baker D."/>
            <person name="Gharbi K."/>
            <person name="Hall N."/>
            <person name="Watson M."/>
            <person name="Adriaenssens E.M."/>
            <person name="Foster-Nyarko E."/>
            <person name="Jarju S."/>
            <person name="Secka A."/>
            <person name="Antonio M."/>
            <person name="Oren A."/>
            <person name="Chaudhuri R.R."/>
            <person name="La Ragione R."/>
            <person name="Hildebrand F."/>
            <person name="Pallen M.J."/>
        </authorList>
    </citation>
    <scope>NUCLEOTIDE SEQUENCE</scope>
    <source>
        <strain evidence="3">ChiGjej1B1-13045</strain>
    </source>
</reference>
<proteinExistence type="predicted"/>
<protein>
    <submittedName>
        <fullName evidence="3">Zf-HC2 domain-containing protein</fullName>
    </submittedName>
</protein>
<feature type="transmembrane region" description="Helical" evidence="1">
    <location>
        <begin position="78"/>
        <end position="101"/>
    </location>
</feature>
<evidence type="ECO:0000313" key="3">
    <source>
        <dbReference type="EMBL" id="HIZ12672.1"/>
    </source>
</evidence>
<evidence type="ECO:0000313" key="4">
    <source>
        <dbReference type="Proteomes" id="UP000824017"/>
    </source>
</evidence>
<dbReference type="InterPro" id="IPR027383">
    <property type="entry name" value="Znf_put"/>
</dbReference>
<dbReference type="Proteomes" id="UP000824017">
    <property type="component" value="Unassembled WGS sequence"/>
</dbReference>
<dbReference type="AlphaFoldDB" id="A0A9D2D9A3"/>
<name>A0A9D2D9A3_9FIRM</name>
<accession>A0A9D2D9A3</accession>
<keyword evidence="1" id="KW-0472">Membrane</keyword>
<sequence length="228" mass="25135">MKKISCNIIRDILPLYLDDVVCDETKEMVEEHLQSCVSCREEASSMKKDIILPASKSQRFAEARVIKKLKNKIFRKKVVISLVTAAAVLAAGTGVYALLVLPESVIPYEESGVSVSSVSLGDLGGKYLYCSIGTSEAAGSVCHDPVTVQTEEGEKTVVILYAYSTPWSKYVETNLENGREDSVILEPLGSADEIDEVYYGEFEPVSEFYEDPDSVLEKAELIWSAESR</sequence>
<feature type="domain" description="Putative zinc-finger" evidence="2">
    <location>
        <begin position="6"/>
        <end position="40"/>
    </location>
</feature>
<organism evidence="3 4">
    <name type="scientific">Candidatus Mediterraneibacter stercorigallinarum</name>
    <dbReference type="NCBI Taxonomy" id="2838686"/>
    <lineage>
        <taxon>Bacteria</taxon>
        <taxon>Bacillati</taxon>
        <taxon>Bacillota</taxon>
        <taxon>Clostridia</taxon>
        <taxon>Lachnospirales</taxon>
        <taxon>Lachnospiraceae</taxon>
        <taxon>Mediterraneibacter</taxon>
    </lineage>
</organism>
<evidence type="ECO:0000256" key="1">
    <source>
        <dbReference type="SAM" id="Phobius"/>
    </source>
</evidence>
<reference evidence="3" key="2">
    <citation type="submission" date="2021-04" db="EMBL/GenBank/DDBJ databases">
        <authorList>
            <person name="Gilroy R."/>
        </authorList>
    </citation>
    <scope>NUCLEOTIDE SEQUENCE</scope>
    <source>
        <strain evidence="3">ChiGjej1B1-13045</strain>
    </source>
</reference>
<keyword evidence="1" id="KW-1133">Transmembrane helix</keyword>
<dbReference type="Pfam" id="PF13490">
    <property type="entry name" value="zf-HC2"/>
    <property type="match status" value="1"/>
</dbReference>